<dbReference type="Proteomes" id="UP000694425">
    <property type="component" value="Unplaced"/>
</dbReference>
<organism evidence="2 3">
    <name type="scientific">Neovison vison</name>
    <name type="common">American mink</name>
    <name type="synonym">Mustela vison</name>
    <dbReference type="NCBI Taxonomy" id="452646"/>
    <lineage>
        <taxon>Eukaryota</taxon>
        <taxon>Metazoa</taxon>
        <taxon>Chordata</taxon>
        <taxon>Craniata</taxon>
        <taxon>Vertebrata</taxon>
        <taxon>Euteleostomi</taxon>
        <taxon>Mammalia</taxon>
        <taxon>Eutheria</taxon>
        <taxon>Laurasiatheria</taxon>
        <taxon>Carnivora</taxon>
        <taxon>Caniformia</taxon>
        <taxon>Musteloidea</taxon>
        <taxon>Mustelidae</taxon>
        <taxon>Mustelinae</taxon>
        <taxon>Neogale</taxon>
    </lineage>
</organism>
<dbReference type="AlphaFoldDB" id="A0A8C7AMR1"/>
<reference evidence="2" key="2">
    <citation type="submission" date="2025-09" db="UniProtKB">
        <authorList>
            <consortium name="Ensembl"/>
        </authorList>
    </citation>
    <scope>IDENTIFICATION</scope>
</reference>
<evidence type="ECO:0000313" key="3">
    <source>
        <dbReference type="Proteomes" id="UP000694425"/>
    </source>
</evidence>
<name>A0A8C7AMR1_NEOVI</name>
<reference evidence="2" key="1">
    <citation type="submission" date="2025-08" db="UniProtKB">
        <authorList>
            <consortium name="Ensembl"/>
        </authorList>
    </citation>
    <scope>IDENTIFICATION</scope>
</reference>
<protein>
    <submittedName>
        <fullName evidence="2">Uncharacterized protein</fullName>
    </submittedName>
</protein>
<evidence type="ECO:0000313" key="2">
    <source>
        <dbReference type="Ensembl" id="ENSNVIP00000007931.1"/>
    </source>
</evidence>
<evidence type="ECO:0000256" key="1">
    <source>
        <dbReference type="SAM" id="MobiDB-lite"/>
    </source>
</evidence>
<dbReference type="Ensembl" id="ENSNVIT00000009290.1">
    <property type="protein sequence ID" value="ENSNVIP00000007931.1"/>
    <property type="gene ID" value="ENSNVIG00000006303.1"/>
</dbReference>
<keyword evidence="3" id="KW-1185">Reference proteome</keyword>
<accession>A0A8C7AMR1</accession>
<feature type="region of interest" description="Disordered" evidence="1">
    <location>
        <begin position="1"/>
        <end position="22"/>
    </location>
</feature>
<proteinExistence type="predicted"/>
<sequence>MGRGVHIPTPGDTGGRKSRWKLPPKEKMMGSLQTCIRPFCNHKKSCSIKMGQVCNTNTRLYLILHDFLEEYFKPTVSQICDLSSM</sequence>